<accession>A0ABT5YLX1</accession>
<dbReference type="EMBL" id="JARHUD010000004">
    <property type="protein sequence ID" value="MDF2095929.1"/>
    <property type="molecule type" value="Genomic_DNA"/>
</dbReference>
<name>A0ABT5YLX1_9PROT</name>
<keyword evidence="3" id="KW-1185">Reference proteome</keyword>
<evidence type="ECO:0000313" key="2">
    <source>
        <dbReference type="EMBL" id="MDF2095929.1"/>
    </source>
</evidence>
<feature type="transmembrane region" description="Helical" evidence="1">
    <location>
        <begin position="414"/>
        <end position="437"/>
    </location>
</feature>
<gene>
    <name evidence="2" type="ORF">P2G67_08075</name>
</gene>
<proteinExistence type="predicted"/>
<reference evidence="2 3" key="1">
    <citation type="submission" date="2023-03" db="EMBL/GenBank/DDBJ databases">
        <title>Fodinicurvata sp. CAU 1616 isolated from sea sendiment.</title>
        <authorList>
            <person name="Kim W."/>
        </authorList>
    </citation>
    <scope>NUCLEOTIDE SEQUENCE [LARGE SCALE GENOMIC DNA]</scope>
    <source>
        <strain evidence="2 3">CAU 1616</strain>
    </source>
</reference>
<dbReference type="InterPro" id="IPR021830">
    <property type="entry name" value="DUF3422"/>
</dbReference>
<protein>
    <submittedName>
        <fullName evidence="2">DUF3422 domain-containing protein</fullName>
    </submittedName>
</protein>
<keyword evidence="1" id="KW-0472">Membrane</keyword>
<organism evidence="2 3">
    <name type="scientific">Aquibaculum arenosum</name>
    <dbReference type="NCBI Taxonomy" id="3032591"/>
    <lineage>
        <taxon>Bacteria</taxon>
        <taxon>Pseudomonadati</taxon>
        <taxon>Pseudomonadota</taxon>
        <taxon>Alphaproteobacteria</taxon>
        <taxon>Rhodospirillales</taxon>
        <taxon>Rhodovibrionaceae</taxon>
        <taxon>Aquibaculum</taxon>
    </lineage>
</organism>
<sequence length="452" mass="49971">MRQILPVPDHPQRQLLSDEVHARPYMRLQAPERASHLALYTGEDGVEAERSLLASFCEARGASPPGPDANFHLVELDGFRLRWERHTEFSTYGFFVAGDSQTAWRGEAAQAPFAGTAIEQVPDEWLQRLPGRVLAAVHLELRPTGEQELDPEGVGVLLGSDTFSGSLVAGGAAEVWMNFTINEDGFGRVLVLDRHLGARQAGRLAQRLFEIETYRMMALLALPLARQHGSELTRIGSRLAEVTQALAKPSDSLLPDKDAPPGVDSERALLDRLTLIAAETEQIAAATAYRFGAARAYQALVERRIAELREERIEGQQTIGEFMDRRLSPAMRTCRAVAERLESLSRQVARTGQLLRTRVDVQLEAQNRDLLGSMDRRARLQLALQETVEGLSVAAITYYAIGLLAYAIKSAEDLGVALPVEVTPGLAIPLVAAAVWLGMRRVRRRLAHWVRE</sequence>
<keyword evidence="1" id="KW-1133">Transmembrane helix</keyword>
<dbReference type="Pfam" id="PF11902">
    <property type="entry name" value="DUF3422"/>
    <property type="match status" value="1"/>
</dbReference>
<dbReference type="RefSeq" id="WP_275821847.1">
    <property type="nucleotide sequence ID" value="NZ_JARHUD010000004.1"/>
</dbReference>
<keyword evidence="1" id="KW-0812">Transmembrane</keyword>
<dbReference type="Proteomes" id="UP001215503">
    <property type="component" value="Unassembled WGS sequence"/>
</dbReference>
<comment type="caution">
    <text evidence="2">The sequence shown here is derived from an EMBL/GenBank/DDBJ whole genome shotgun (WGS) entry which is preliminary data.</text>
</comment>
<evidence type="ECO:0000256" key="1">
    <source>
        <dbReference type="SAM" id="Phobius"/>
    </source>
</evidence>
<evidence type="ECO:0000313" key="3">
    <source>
        <dbReference type="Proteomes" id="UP001215503"/>
    </source>
</evidence>